<name>A0A192CAD5_ECO25</name>
<protein>
    <submittedName>
        <fullName evidence="1">YfaT</fullName>
    </submittedName>
</protein>
<dbReference type="Gene3D" id="3.90.1720.10">
    <property type="entry name" value="endopeptidase domain like (from Nostoc punctiforme)"/>
    <property type="match status" value="1"/>
</dbReference>
<reference evidence="1 2" key="1">
    <citation type="submission" date="2016-03" db="EMBL/GenBank/DDBJ databases">
        <title>Genome Sequence and Comparative Pathogenic Determinants of Uropathogenic Escherichia coli O25b:H4, a Clinical Isolate from Saudi Arabia.</title>
        <authorList>
            <person name="Alyamani E.A.J."/>
            <person name="Khiyami M.A."/>
            <person name="Booq R.Y."/>
            <person name="Bahwerth F.S."/>
            <person name="Vaisvil B."/>
            <person name="Schmitt D.P."/>
            <person name="Kapatral V."/>
        </authorList>
    </citation>
    <scope>NUCLEOTIDE SEQUENCE [LARGE SCALE GENOMIC DNA]</scope>
    <source>
        <strain evidence="1 2">O25b:H4</strain>
    </source>
</reference>
<sequence>MATHNLATAMRHGLLALICWLYCVVAHSEMLNVEQSGLFRAWFVRIAQEQLRQGPSPRWYQQDCAGLVRFAANEALKVHDSKWLKSNGLSNQYLPPEMTLTPEQRQLAQNWNQGNGKTGPYVTAINLIQYNSQFIGQDINQALPGDMIFFDQGDAQHLMVWMGRYIIYHTGSATKTDNGMRAVSLQQLMTWKDTRWIPNDSNPNFIGIYRLNFLAR</sequence>
<dbReference type="Pfam" id="PF06672">
    <property type="entry name" value="DUF1175"/>
    <property type="match status" value="1"/>
</dbReference>
<dbReference type="InterPro" id="IPR009558">
    <property type="entry name" value="DUF1175"/>
</dbReference>
<proteinExistence type="predicted"/>
<dbReference type="PATRIC" id="fig|941280.3.peg.1261"/>
<evidence type="ECO:0000313" key="1">
    <source>
        <dbReference type="EMBL" id="ANK02534.1"/>
    </source>
</evidence>
<accession>A0A192CAD5</accession>
<evidence type="ECO:0000313" key="2">
    <source>
        <dbReference type="Proteomes" id="UP000183316"/>
    </source>
</evidence>
<gene>
    <name evidence="1" type="ORF">WLH_01273</name>
</gene>
<organism evidence="1 2">
    <name type="scientific">Escherichia coli O25b:H4</name>
    <dbReference type="NCBI Taxonomy" id="941280"/>
    <lineage>
        <taxon>Bacteria</taxon>
        <taxon>Pseudomonadati</taxon>
        <taxon>Pseudomonadota</taxon>
        <taxon>Gammaproteobacteria</taxon>
        <taxon>Enterobacterales</taxon>
        <taxon>Enterobacteriaceae</taxon>
        <taxon>Escherichia</taxon>
    </lineage>
</organism>
<dbReference type="AlphaFoldDB" id="A0A192CAD5"/>
<dbReference type="EMBL" id="CP015085">
    <property type="protein sequence ID" value="ANK02534.1"/>
    <property type="molecule type" value="Genomic_DNA"/>
</dbReference>
<dbReference type="Proteomes" id="UP000183316">
    <property type="component" value="Chromosome"/>
</dbReference>